<dbReference type="SMART" id="SM00060">
    <property type="entry name" value="FN3"/>
    <property type="match status" value="1"/>
</dbReference>
<comment type="subcellular location">
    <subcellularLocation>
        <location evidence="1">Membrane</location>
        <topology evidence="1">Single-pass type I membrane protein</topology>
    </subcellularLocation>
</comment>
<feature type="domain" description="Fibronectin type-III" evidence="14">
    <location>
        <begin position="350"/>
        <end position="451"/>
    </location>
</feature>
<dbReference type="PROSITE" id="PS50853">
    <property type="entry name" value="FN3"/>
    <property type="match status" value="1"/>
</dbReference>
<dbReference type="GO" id="GO:0004896">
    <property type="term" value="F:cytokine receptor activity"/>
    <property type="evidence" value="ECO:0007669"/>
    <property type="project" value="InterPro"/>
</dbReference>
<evidence type="ECO:0000256" key="2">
    <source>
        <dbReference type="ARBA" id="ARBA00010890"/>
    </source>
</evidence>
<feature type="region of interest" description="Disordered" evidence="11">
    <location>
        <begin position="139"/>
        <end position="178"/>
    </location>
</feature>
<feature type="region of interest" description="Disordered" evidence="11">
    <location>
        <begin position="558"/>
        <end position="582"/>
    </location>
</feature>
<evidence type="ECO:0000256" key="8">
    <source>
        <dbReference type="ARBA" id="ARBA00023170"/>
    </source>
</evidence>
<evidence type="ECO:0000313" key="15">
    <source>
        <dbReference type="Ensembl" id="ENSENLP00000024852.1"/>
    </source>
</evidence>
<sequence>MSSWWRGIPAGKMQLFLPLLCVLCAARVHSIFDGACPRKDAPPGVLVVTPGSNLILKCKGHVLVNGVRVNITQKSSNTNGGRTSSVVPTTTANITRKKRNVDSTVDWGYNSKTEEEVRTATEENQSARYITYTASPISNIVQPTSTGGPQKNKSNWDAEELDSEDDYEEDEEEISSRVTRGIKSRHEWSWNNKAMGSGRRDWGDIKLERRGSTLSLSSVRMKDSGKYSCHYRGREVFSVKVSVVEPPESPSLSCYKRSPSSKIRCEWAPQKPVTRPLYCYLVLNKSPSQLFINLPCSYSSRLSRCWCALEHSEDDLRTLYTAFLCVTNMAGNASSAQKYFKPLDILQPDPPSNIKVTQLERHMTWLKVNWYLPTSWNIRDQYYELKYEVKYQPVESSSYQVHLIRDTRSLIIKDVVPGAQYLIQIRARDEYDGQWSDWSTTIIGSSWTASPATDDQTNITSLDESGSGDNTTEDDPAPKDGPAPKDAPESVEVPHILWICASFVFLLPILAVYIFRRRDRVISKLHCLNVGIKPLDSSEVPHATTTAPEEHALVAFTPPCYKEPPSKTGEKEEGENEEEQRMKDRINAMHFNNTTYFFIQRE</sequence>
<proteinExistence type="inferred from homology"/>
<feature type="chain" id="PRO_5025392160" evidence="13">
    <location>
        <begin position="31"/>
        <end position="602"/>
    </location>
</feature>
<keyword evidence="7" id="KW-1015">Disulfide bond</keyword>
<evidence type="ECO:0000256" key="5">
    <source>
        <dbReference type="ARBA" id="ARBA00022989"/>
    </source>
</evidence>
<evidence type="ECO:0000259" key="14">
    <source>
        <dbReference type="PROSITE" id="PS50853"/>
    </source>
</evidence>
<dbReference type="AlphaFoldDB" id="A0A665V0K2"/>
<keyword evidence="16" id="KW-1185">Reference proteome</keyword>
<keyword evidence="5 12" id="KW-1133">Transmembrane helix</keyword>
<dbReference type="InParanoid" id="A0A665V0K2"/>
<dbReference type="GO" id="GO:0009897">
    <property type="term" value="C:external side of plasma membrane"/>
    <property type="evidence" value="ECO:0007669"/>
    <property type="project" value="TreeGrafter"/>
</dbReference>
<dbReference type="CDD" id="cd00063">
    <property type="entry name" value="FN3"/>
    <property type="match status" value="1"/>
</dbReference>
<comment type="similarity">
    <text evidence="2">Belongs to the type I cytokine receptor family. Type 3 subfamily.</text>
</comment>
<evidence type="ECO:0000256" key="4">
    <source>
        <dbReference type="ARBA" id="ARBA00022729"/>
    </source>
</evidence>
<dbReference type="Gene3D" id="2.60.40.10">
    <property type="entry name" value="Immunoglobulins"/>
    <property type="match status" value="3"/>
</dbReference>
<dbReference type="PANTHER" id="PTHR23037:SF22">
    <property type="entry name" value="CYTOKINE RECEPTOR COMMON SUBUNIT BETA"/>
    <property type="match status" value="1"/>
</dbReference>
<evidence type="ECO:0000256" key="1">
    <source>
        <dbReference type="ARBA" id="ARBA00004479"/>
    </source>
</evidence>
<feature type="transmembrane region" description="Helical" evidence="12">
    <location>
        <begin position="496"/>
        <end position="515"/>
    </location>
</feature>
<dbReference type="PROSITE" id="PS01354">
    <property type="entry name" value="HEMATOPO_REC_L_F3"/>
    <property type="match status" value="1"/>
</dbReference>
<dbReference type="InterPro" id="IPR003599">
    <property type="entry name" value="Ig_sub"/>
</dbReference>
<evidence type="ECO:0000256" key="11">
    <source>
        <dbReference type="SAM" id="MobiDB-lite"/>
    </source>
</evidence>
<dbReference type="InterPro" id="IPR036179">
    <property type="entry name" value="Ig-like_dom_sf"/>
</dbReference>
<protein>
    <submittedName>
        <fullName evidence="15">Interleukin-6 receptor subunit alpha-like</fullName>
    </submittedName>
</protein>
<organism evidence="15 16">
    <name type="scientific">Echeneis naucrates</name>
    <name type="common">Live sharksucker</name>
    <dbReference type="NCBI Taxonomy" id="173247"/>
    <lineage>
        <taxon>Eukaryota</taxon>
        <taxon>Metazoa</taxon>
        <taxon>Chordata</taxon>
        <taxon>Craniata</taxon>
        <taxon>Vertebrata</taxon>
        <taxon>Euteleostomi</taxon>
        <taxon>Actinopterygii</taxon>
        <taxon>Neopterygii</taxon>
        <taxon>Teleostei</taxon>
        <taxon>Neoteleostei</taxon>
        <taxon>Acanthomorphata</taxon>
        <taxon>Carangaria</taxon>
        <taxon>Carangiformes</taxon>
        <taxon>Echeneidae</taxon>
        <taxon>Echeneis</taxon>
    </lineage>
</organism>
<keyword evidence="4 13" id="KW-0732">Signal</keyword>
<dbReference type="GO" id="GO:0016064">
    <property type="term" value="P:immunoglobulin mediated immune response"/>
    <property type="evidence" value="ECO:0007669"/>
    <property type="project" value="TreeGrafter"/>
</dbReference>
<dbReference type="Pfam" id="PF00041">
    <property type="entry name" value="fn3"/>
    <property type="match status" value="1"/>
</dbReference>
<reference evidence="15" key="1">
    <citation type="submission" date="2021-04" db="EMBL/GenBank/DDBJ databases">
        <authorList>
            <consortium name="Wellcome Sanger Institute Data Sharing"/>
        </authorList>
    </citation>
    <scope>NUCLEOTIDE SEQUENCE [LARGE SCALE GENOMIC DNA]</scope>
</reference>
<dbReference type="SMART" id="SM00409">
    <property type="entry name" value="IG"/>
    <property type="match status" value="1"/>
</dbReference>
<dbReference type="SUPFAM" id="SSF48726">
    <property type="entry name" value="Immunoglobulin"/>
    <property type="match status" value="1"/>
</dbReference>
<evidence type="ECO:0000256" key="10">
    <source>
        <dbReference type="ARBA" id="ARBA00023319"/>
    </source>
</evidence>
<dbReference type="Pfam" id="PF09240">
    <property type="entry name" value="IL6Ra-bind"/>
    <property type="match status" value="1"/>
</dbReference>
<dbReference type="SUPFAM" id="SSF49265">
    <property type="entry name" value="Fibronectin type III"/>
    <property type="match status" value="2"/>
</dbReference>
<evidence type="ECO:0000256" key="13">
    <source>
        <dbReference type="SAM" id="SignalP"/>
    </source>
</evidence>
<dbReference type="InterPro" id="IPR003530">
    <property type="entry name" value="Hematopoietin_rcpt_L_F3_CS"/>
</dbReference>
<dbReference type="Ensembl" id="ENSENLT00000025652.1">
    <property type="protein sequence ID" value="ENSENLP00000024852.1"/>
    <property type="gene ID" value="ENSENLG00000011236.1"/>
</dbReference>
<name>A0A665V0K2_ECHNA</name>
<evidence type="ECO:0000256" key="3">
    <source>
        <dbReference type="ARBA" id="ARBA00022692"/>
    </source>
</evidence>
<feature type="compositionally biased region" description="Polar residues" evidence="11">
    <location>
        <begin position="139"/>
        <end position="155"/>
    </location>
</feature>
<feature type="compositionally biased region" description="Acidic residues" evidence="11">
    <location>
        <begin position="157"/>
        <end position="173"/>
    </location>
</feature>
<feature type="compositionally biased region" description="Basic and acidic residues" evidence="11">
    <location>
        <begin position="476"/>
        <end position="488"/>
    </location>
</feature>
<dbReference type="InterPro" id="IPR036116">
    <property type="entry name" value="FN3_sf"/>
</dbReference>
<reference evidence="15" key="2">
    <citation type="submission" date="2025-08" db="UniProtKB">
        <authorList>
            <consortium name="Ensembl"/>
        </authorList>
    </citation>
    <scope>IDENTIFICATION</scope>
</reference>
<dbReference type="InterPro" id="IPR003961">
    <property type="entry name" value="FN3_dom"/>
</dbReference>
<reference evidence="15" key="3">
    <citation type="submission" date="2025-09" db="UniProtKB">
        <authorList>
            <consortium name="Ensembl"/>
        </authorList>
    </citation>
    <scope>IDENTIFICATION</scope>
</reference>
<keyword evidence="8" id="KW-0675">Receptor</keyword>
<gene>
    <name evidence="15" type="primary">il6r</name>
</gene>
<dbReference type="InterPro" id="IPR013783">
    <property type="entry name" value="Ig-like_fold"/>
</dbReference>
<keyword evidence="3 12" id="KW-0812">Transmembrane</keyword>
<evidence type="ECO:0000256" key="12">
    <source>
        <dbReference type="SAM" id="Phobius"/>
    </source>
</evidence>
<keyword evidence="9" id="KW-0325">Glycoprotein</keyword>
<evidence type="ECO:0000256" key="7">
    <source>
        <dbReference type="ARBA" id="ARBA00023157"/>
    </source>
</evidence>
<feature type="compositionally biased region" description="Polar residues" evidence="11">
    <location>
        <begin position="447"/>
        <end position="470"/>
    </location>
</feature>
<dbReference type="OMA" id="RCWCALE"/>
<feature type="signal peptide" evidence="13">
    <location>
        <begin position="1"/>
        <end position="30"/>
    </location>
</feature>
<dbReference type="InterPro" id="IPR015321">
    <property type="entry name" value="TypeI_recpt_CBD"/>
</dbReference>
<keyword evidence="10" id="KW-0393">Immunoglobulin domain</keyword>
<evidence type="ECO:0000256" key="9">
    <source>
        <dbReference type="ARBA" id="ARBA00023180"/>
    </source>
</evidence>
<feature type="region of interest" description="Disordered" evidence="11">
    <location>
        <begin position="447"/>
        <end position="488"/>
    </location>
</feature>
<evidence type="ECO:0000256" key="6">
    <source>
        <dbReference type="ARBA" id="ARBA00023136"/>
    </source>
</evidence>
<dbReference type="PANTHER" id="PTHR23037">
    <property type="entry name" value="CYTOKINE RECEPTOR"/>
    <property type="match status" value="1"/>
</dbReference>
<dbReference type="Proteomes" id="UP000472264">
    <property type="component" value="Chromosome 6"/>
</dbReference>
<keyword evidence="6 12" id="KW-0472">Membrane</keyword>
<evidence type="ECO:0000313" key="16">
    <source>
        <dbReference type="Proteomes" id="UP000472264"/>
    </source>
</evidence>
<accession>A0A665V0K2</accession>